<dbReference type="Pfam" id="PF03683">
    <property type="entry name" value="UPF0175"/>
    <property type="match status" value="1"/>
</dbReference>
<keyword evidence="2" id="KW-1185">Reference proteome</keyword>
<reference evidence="2" key="1">
    <citation type="submission" date="2015-03" db="EMBL/GenBank/DDBJ databases">
        <title>Draft genome sequence of a novel methanotroph (Sn10-6) isolated from flooded ricefield rhizosphere in India.</title>
        <authorList>
            <person name="Pandit P.S."/>
            <person name="Pore S.D."/>
            <person name="Arora P."/>
            <person name="Kapse N.G."/>
            <person name="Dhakephalkar P.K."/>
            <person name="Rahalkar M.C."/>
        </authorList>
    </citation>
    <scope>NUCLEOTIDE SEQUENCE [LARGE SCALE GENOMIC DNA]</scope>
    <source>
        <strain evidence="2">Sn10-6</strain>
    </source>
</reference>
<dbReference type="RefSeq" id="WP_045778695.1">
    <property type="nucleotide sequence ID" value="NZ_LAJX01000063.1"/>
</dbReference>
<sequence length="93" mass="10792">MHLTIDIADDFLITLKEQQGEFIKSMLFHHALMLYRKQKLSLGKAAELAGYDRLDFIQKLQFENEAVFDYETDLVNEMVTNIGKTLSLLENKP</sequence>
<dbReference type="EMBL" id="LAJX01000063">
    <property type="protein sequence ID" value="KJV07081.1"/>
    <property type="molecule type" value="Genomic_DNA"/>
</dbReference>
<gene>
    <name evidence="1" type="ORF">VZ94_07085</name>
</gene>
<dbReference type="InterPro" id="IPR005368">
    <property type="entry name" value="UPF0175"/>
</dbReference>
<dbReference type="OrthoDB" id="5771572at2"/>
<comment type="caution">
    <text evidence="1">The sequence shown here is derived from an EMBL/GenBank/DDBJ whole genome shotgun (WGS) entry which is preliminary data.</text>
</comment>
<reference evidence="1 2" key="2">
    <citation type="journal article" date="2016" name="Microb. Ecol.">
        <title>Genome Characteristics of a Novel Type I Methanotroph (Sn10-6) Isolated from a Flooded Indian Rice Field.</title>
        <authorList>
            <person name="Rahalkar M.C."/>
            <person name="Pandit P.S."/>
            <person name="Dhakephalkar P.K."/>
            <person name="Pore S."/>
            <person name="Arora P."/>
            <person name="Kapse N."/>
        </authorList>
    </citation>
    <scope>NUCLEOTIDE SEQUENCE [LARGE SCALE GENOMIC DNA]</scope>
    <source>
        <strain evidence="1 2">Sn10-6</strain>
    </source>
</reference>
<proteinExistence type="predicted"/>
<evidence type="ECO:0000313" key="1">
    <source>
        <dbReference type="EMBL" id="KJV07081.1"/>
    </source>
</evidence>
<dbReference type="AlphaFoldDB" id="A0A0F3IK57"/>
<name>A0A0F3IK57_9GAMM</name>
<accession>A0A0F3IK57</accession>
<evidence type="ECO:0000313" key="2">
    <source>
        <dbReference type="Proteomes" id="UP000033684"/>
    </source>
</evidence>
<organism evidence="1 2">
    <name type="scientific">Methylocucumis oryzae</name>
    <dbReference type="NCBI Taxonomy" id="1632867"/>
    <lineage>
        <taxon>Bacteria</taxon>
        <taxon>Pseudomonadati</taxon>
        <taxon>Pseudomonadota</taxon>
        <taxon>Gammaproteobacteria</taxon>
        <taxon>Methylococcales</taxon>
        <taxon>Methylococcaceae</taxon>
        <taxon>Methylocucumis</taxon>
    </lineage>
</organism>
<protein>
    <submittedName>
        <fullName evidence="1">Uncharacterized protein</fullName>
    </submittedName>
</protein>
<dbReference type="Proteomes" id="UP000033684">
    <property type="component" value="Unassembled WGS sequence"/>
</dbReference>